<protein>
    <submittedName>
        <fullName evidence="2">Uncharacterized protein</fullName>
    </submittedName>
</protein>
<name>A0ABP9KPN4_9SPHN</name>
<accession>A0ABP9KPN4</accession>
<dbReference type="EMBL" id="BAABHV010000022">
    <property type="protein sequence ID" value="GAA5061560.1"/>
    <property type="molecule type" value="Genomic_DNA"/>
</dbReference>
<evidence type="ECO:0000313" key="2">
    <source>
        <dbReference type="EMBL" id="GAA5061560.1"/>
    </source>
</evidence>
<reference evidence="3" key="1">
    <citation type="journal article" date="2019" name="Int. J. Syst. Evol. Microbiol.">
        <title>The Global Catalogue of Microorganisms (GCM) 10K type strain sequencing project: providing services to taxonomists for standard genome sequencing and annotation.</title>
        <authorList>
            <consortium name="The Broad Institute Genomics Platform"/>
            <consortium name="The Broad Institute Genome Sequencing Center for Infectious Disease"/>
            <person name="Wu L."/>
            <person name="Ma J."/>
        </authorList>
    </citation>
    <scope>NUCLEOTIDE SEQUENCE [LARGE SCALE GENOMIC DNA]</scope>
    <source>
        <strain evidence="3">JCM 18014</strain>
    </source>
</reference>
<proteinExistence type="predicted"/>
<feature type="compositionally biased region" description="Polar residues" evidence="1">
    <location>
        <begin position="1"/>
        <end position="15"/>
    </location>
</feature>
<gene>
    <name evidence="2" type="ORF">GCM10023208_31030</name>
</gene>
<comment type="caution">
    <text evidence="2">The sequence shown here is derived from an EMBL/GenBank/DDBJ whole genome shotgun (WGS) entry which is preliminary data.</text>
</comment>
<evidence type="ECO:0000256" key="1">
    <source>
        <dbReference type="SAM" id="MobiDB-lite"/>
    </source>
</evidence>
<dbReference type="RefSeq" id="WP_346033913.1">
    <property type="nucleotide sequence ID" value="NZ_BAABHV010000022.1"/>
</dbReference>
<feature type="compositionally biased region" description="Basic and acidic residues" evidence="1">
    <location>
        <begin position="23"/>
        <end position="82"/>
    </location>
</feature>
<evidence type="ECO:0000313" key="3">
    <source>
        <dbReference type="Proteomes" id="UP001500518"/>
    </source>
</evidence>
<sequence length="97" mass="10364">MTSKTNKTSDPSGPANTIVPENRPLRAGELAGDKGADQRSGDEVNPKRPDEIEIERGDTDEPGKGGDFDDPDRGGDIDRPGESPDEMPPDIIKLPPD</sequence>
<feature type="region of interest" description="Disordered" evidence="1">
    <location>
        <begin position="1"/>
        <end position="97"/>
    </location>
</feature>
<organism evidence="2 3">
    <name type="scientific">Erythrobacter westpacificensis</name>
    <dbReference type="NCBI Taxonomy" id="1055231"/>
    <lineage>
        <taxon>Bacteria</taxon>
        <taxon>Pseudomonadati</taxon>
        <taxon>Pseudomonadota</taxon>
        <taxon>Alphaproteobacteria</taxon>
        <taxon>Sphingomonadales</taxon>
        <taxon>Erythrobacteraceae</taxon>
        <taxon>Erythrobacter/Porphyrobacter group</taxon>
        <taxon>Erythrobacter</taxon>
    </lineage>
</organism>
<dbReference type="Proteomes" id="UP001500518">
    <property type="component" value="Unassembled WGS sequence"/>
</dbReference>
<keyword evidence="3" id="KW-1185">Reference proteome</keyword>